<feature type="compositionally biased region" description="Gly residues" evidence="1">
    <location>
        <begin position="176"/>
        <end position="209"/>
    </location>
</feature>
<keyword evidence="3" id="KW-1185">Reference proteome</keyword>
<feature type="compositionally biased region" description="Gly residues" evidence="1">
    <location>
        <begin position="139"/>
        <end position="169"/>
    </location>
</feature>
<reference evidence="3" key="1">
    <citation type="journal article" date="2008" name="Nat. Genet.">
        <title>The Pristionchus pacificus genome provides a unique perspective on nematode lifestyle and parasitism.</title>
        <authorList>
            <person name="Dieterich C."/>
            <person name="Clifton S.W."/>
            <person name="Schuster L.N."/>
            <person name="Chinwalla A."/>
            <person name="Delehaunty K."/>
            <person name="Dinkelacker I."/>
            <person name="Fulton L."/>
            <person name="Fulton R."/>
            <person name="Godfrey J."/>
            <person name="Minx P."/>
            <person name="Mitreva M."/>
            <person name="Roeseler W."/>
            <person name="Tian H."/>
            <person name="Witte H."/>
            <person name="Yang S.P."/>
            <person name="Wilson R.K."/>
            <person name="Sommer R.J."/>
        </authorList>
    </citation>
    <scope>NUCLEOTIDE SEQUENCE [LARGE SCALE GENOMIC DNA]</scope>
    <source>
        <strain evidence="3">PS312</strain>
    </source>
</reference>
<dbReference type="EnsemblMetazoa" id="PPA45521.1">
    <property type="protein sequence ID" value="PPA45521.1"/>
    <property type="gene ID" value="WBGene00283890"/>
</dbReference>
<dbReference type="Proteomes" id="UP000005239">
    <property type="component" value="Unassembled WGS sequence"/>
</dbReference>
<gene>
    <name evidence="2" type="primary">WBGene00283890</name>
</gene>
<evidence type="ECO:0000313" key="2">
    <source>
        <dbReference type="EnsemblMetazoa" id="PPA45521.1"/>
    </source>
</evidence>
<accession>A0A8R1Z8D4</accession>
<proteinExistence type="predicted"/>
<protein>
    <submittedName>
        <fullName evidence="2">Uncharacterized protein</fullName>
    </submittedName>
</protein>
<dbReference type="AlphaFoldDB" id="A0A2A6C4C4"/>
<accession>A0A2A6C4C4</accession>
<evidence type="ECO:0000313" key="3">
    <source>
        <dbReference type="Proteomes" id="UP000005239"/>
    </source>
</evidence>
<feature type="region of interest" description="Disordered" evidence="1">
    <location>
        <begin position="123"/>
        <end position="209"/>
    </location>
</feature>
<sequence length="209" mass="20138">MSKNGLSEGEQGGLAHTRMGAGGFRARIGANVVAAAAVVEVEMDPSFRSFSSLSAVVHSVLGRPLGLSSGASLLAATAETVETGSRQLERRSHVARVGRRGSAAVAVKWPGDWERRWDFGRVANGSGEQPFPHGSTNRTGGGGGGGRQEGRGQGGVARRTGGGGGGGRGAKAQGGVQAGGGGGGGGGARAHGGAQGGAAMTGGGGGGAA</sequence>
<name>A0A2A6C4C4_PRIPA</name>
<organism evidence="2 3">
    <name type="scientific">Pristionchus pacificus</name>
    <name type="common">Parasitic nematode worm</name>
    <dbReference type="NCBI Taxonomy" id="54126"/>
    <lineage>
        <taxon>Eukaryota</taxon>
        <taxon>Metazoa</taxon>
        <taxon>Ecdysozoa</taxon>
        <taxon>Nematoda</taxon>
        <taxon>Chromadorea</taxon>
        <taxon>Rhabditida</taxon>
        <taxon>Rhabditina</taxon>
        <taxon>Diplogasteromorpha</taxon>
        <taxon>Diplogasteroidea</taxon>
        <taxon>Neodiplogasteridae</taxon>
        <taxon>Pristionchus</taxon>
    </lineage>
</organism>
<evidence type="ECO:0000256" key="1">
    <source>
        <dbReference type="SAM" id="MobiDB-lite"/>
    </source>
</evidence>
<reference evidence="2" key="2">
    <citation type="submission" date="2022-06" db="UniProtKB">
        <authorList>
            <consortium name="EnsemblMetazoa"/>
        </authorList>
    </citation>
    <scope>IDENTIFICATION</scope>
    <source>
        <strain evidence="2">PS312</strain>
    </source>
</reference>